<name>A0A428SXU9_9HYPO</name>
<gene>
    <name evidence="1" type="ORF">CDV31_014259</name>
</gene>
<dbReference type="SUPFAM" id="SSF48452">
    <property type="entry name" value="TPR-like"/>
    <property type="match status" value="1"/>
</dbReference>
<protein>
    <submittedName>
        <fullName evidence="1">Uncharacterized protein</fullName>
    </submittedName>
</protein>
<dbReference type="InterPro" id="IPR027417">
    <property type="entry name" value="P-loop_NTPase"/>
</dbReference>
<dbReference type="GO" id="GO:0009116">
    <property type="term" value="P:nucleoside metabolic process"/>
    <property type="evidence" value="ECO:0007669"/>
    <property type="project" value="InterPro"/>
</dbReference>
<proteinExistence type="predicted"/>
<dbReference type="GO" id="GO:0003824">
    <property type="term" value="F:catalytic activity"/>
    <property type="evidence" value="ECO:0007669"/>
    <property type="project" value="InterPro"/>
</dbReference>
<comment type="caution">
    <text evidence="1">The sequence shown here is derived from an EMBL/GenBank/DDBJ whole genome shotgun (WGS) entry which is preliminary data.</text>
</comment>
<dbReference type="InterPro" id="IPR053137">
    <property type="entry name" value="NLR-like"/>
</dbReference>
<dbReference type="Proteomes" id="UP000288429">
    <property type="component" value="Unassembled WGS sequence"/>
</dbReference>
<dbReference type="InterPro" id="IPR019734">
    <property type="entry name" value="TPR_rpt"/>
</dbReference>
<evidence type="ECO:0000313" key="2">
    <source>
        <dbReference type="Proteomes" id="UP000288429"/>
    </source>
</evidence>
<dbReference type="AlphaFoldDB" id="A0A428SXU9"/>
<reference evidence="1 2" key="1">
    <citation type="submission" date="2017-06" db="EMBL/GenBank/DDBJ databases">
        <title>Cmopartive genomic analysis of Ambrosia Fusariam Clade fungi.</title>
        <authorList>
            <person name="Stajich J.E."/>
            <person name="Carrillo J."/>
            <person name="Kijimoto T."/>
            <person name="Eskalen A."/>
            <person name="O'Donnell K."/>
            <person name="Kasson M."/>
        </authorList>
    </citation>
    <scope>NUCLEOTIDE SEQUENCE [LARGE SCALE GENOMIC DNA]</scope>
    <source>
        <strain evidence="1 2">NRRL 20438</strain>
    </source>
</reference>
<dbReference type="PANTHER" id="PTHR46082:SF11">
    <property type="entry name" value="AAA+ ATPASE DOMAIN-CONTAINING PROTEIN-RELATED"/>
    <property type="match status" value="1"/>
</dbReference>
<dbReference type="SUPFAM" id="SSF52540">
    <property type="entry name" value="P-loop containing nucleoside triphosphate hydrolases"/>
    <property type="match status" value="1"/>
</dbReference>
<dbReference type="Gene3D" id="3.40.50.1580">
    <property type="entry name" value="Nucleoside phosphorylase domain"/>
    <property type="match status" value="1"/>
</dbReference>
<organism evidence="1 2">
    <name type="scientific">Fusarium ambrosium</name>
    <dbReference type="NCBI Taxonomy" id="131363"/>
    <lineage>
        <taxon>Eukaryota</taxon>
        <taxon>Fungi</taxon>
        <taxon>Dikarya</taxon>
        <taxon>Ascomycota</taxon>
        <taxon>Pezizomycotina</taxon>
        <taxon>Sordariomycetes</taxon>
        <taxon>Hypocreomycetidae</taxon>
        <taxon>Hypocreales</taxon>
        <taxon>Nectriaceae</taxon>
        <taxon>Fusarium</taxon>
        <taxon>Fusarium solani species complex</taxon>
    </lineage>
</organism>
<dbReference type="InterPro" id="IPR011990">
    <property type="entry name" value="TPR-like_helical_dom_sf"/>
</dbReference>
<dbReference type="Gene3D" id="1.25.40.10">
    <property type="entry name" value="Tetratricopeptide repeat domain"/>
    <property type="match status" value="2"/>
</dbReference>
<dbReference type="Pfam" id="PF13176">
    <property type="entry name" value="TPR_7"/>
    <property type="match status" value="1"/>
</dbReference>
<accession>A0A428SXU9</accession>
<dbReference type="Gene3D" id="3.40.50.300">
    <property type="entry name" value="P-loop containing nucleotide triphosphate hydrolases"/>
    <property type="match status" value="1"/>
</dbReference>
<dbReference type="InterPro" id="IPR035994">
    <property type="entry name" value="Nucleoside_phosphorylase_sf"/>
</dbReference>
<keyword evidence="2" id="KW-1185">Reference proteome</keyword>
<dbReference type="Pfam" id="PF13424">
    <property type="entry name" value="TPR_12"/>
    <property type="match status" value="1"/>
</dbReference>
<dbReference type="EMBL" id="NIZV01000317">
    <property type="protein sequence ID" value="RSL94588.1"/>
    <property type="molecule type" value="Genomic_DNA"/>
</dbReference>
<sequence length="955" mass="107670">MTNTPKLEDYTIIIFSPLVIEQKAACLMLDEIHDGIPERSAGQTVLYTLGKIGPHNVAIAGYPAGEVGIGVSGSMVSEALRDFPNLEAGILVGIAAGIPSPKRDIRLGDVAVAIPNSNNPGVIGYDLAKVEEDGVRLKQWQNSTHALLRSAIASIQVHESRPESSFTRHLDILWRAAEFKRPGHVLANSELLTSNARDGPIAHYGTILSGNGVIKSKKKRDELRDKYDGIAIEMEAAGMTTRLPVAVVRGISDFADSHKNDEWHRYAAATAAAYAKEMLIRLGPRKRTESASQSVISSDIDTGLRLSLPEKCSFVGREAELSKLEEWVGFCPEKVSQKSVVTLWGIAGVGKSQLVSEFVKQQREKYPGYDIFWIAGATKEAFEQSILSVLKVGDNPEATISEGSESYDEQRSMLIRSFFTELKNTMRARWLLVVDGIPDVLELARMLNCHPLSLRLATSVISSYNLSVRQYVEKWRAHQLYHEYPTNMALLRSLELSFEELEKTNTAAAKLLMLFGYLDHRDLWADLCLNATDDDLPAWLREIESSKCFHGYYASMRNLSFVEAKSHGRNKGQAYEIHPAIHEFARWKAKENEEEYVRTAISLVAAKVPRSTDKDFLEIVQRLEPHADQCKIHMEQGRAGSSLDLLELEQFGNLFRHLGRYDEASRLYEKILNVISREDEPDEFTLEMVAGIENNLGLIHHARRQYDLALRAYNRSYIRRLQIVPRDDDSLMATQYNKGRAFLMLGRLDEALQTLLEAAAHFSQRTSPGALNDHGVEGGNRAMAQIYFRILNDVGEIYLRKNDVERAEQNFRRAFYGHKKYLHEMHPATFAVRLNIGRVCVERSRFSTANKIFEYIITTYTEWWGRRHSETMRALTELAESHMRHAEKKRLMGDGGDWELTMAADLWGEIISFHQEVSGSGSDAASFARSKLQQVQLLRSATPEDPYSMYYSSGS</sequence>
<dbReference type="SMART" id="SM00028">
    <property type="entry name" value="TPR"/>
    <property type="match status" value="4"/>
</dbReference>
<dbReference type="PANTHER" id="PTHR46082">
    <property type="entry name" value="ATP/GTP-BINDING PROTEIN-RELATED"/>
    <property type="match status" value="1"/>
</dbReference>
<dbReference type="SUPFAM" id="SSF53167">
    <property type="entry name" value="Purine and uridine phosphorylases"/>
    <property type="match status" value="1"/>
</dbReference>
<evidence type="ECO:0000313" key="1">
    <source>
        <dbReference type="EMBL" id="RSL94588.1"/>
    </source>
</evidence>